<keyword evidence="3" id="KW-1185">Reference proteome</keyword>
<dbReference type="PANTHER" id="PTHR31360">
    <property type="match status" value="1"/>
</dbReference>
<gene>
    <name evidence="2" type="ORF">NE237_031073</name>
</gene>
<name>A0A9Q0L1D3_9MAGN</name>
<dbReference type="OrthoDB" id="1901244at2759"/>
<evidence type="ECO:0000313" key="3">
    <source>
        <dbReference type="Proteomes" id="UP001141806"/>
    </source>
</evidence>
<dbReference type="InterPro" id="IPR010686">
    <property type="entry name" value="OBAP-like"/>
</dbReference>
<dbReference type="Pfam" id="PF06884">
    <property type="entry name" value="DUF1264"/>
    <property type="match status" value="2"/>
</dbReference>
<evidence type="ECO:0000313" key="2">
    <source>
        <dbReference type="EMBL" id="KAJ4980236.1"/>
    </source>
</evidence>
<dbReference type="Proteomes" id="UP001141806">
    <property type="component" value="Unassembled WGS sequence"/>
</dbReference>
<proteinExistence type="inferred from homology"/>
<comment type="similarity">
    <text evidence="1">Belongs to the OBAP family.</text>
</comment>
<comment type="caution">
    <text evidence="2">The sequence shown here is derived from an EMBL/GenBank/DDBJ whole genome shotgun (WGS) entry which is preliminary data.</text>
</comment>
<dbReference type="AlphaFoldDB" id="A0A9Q0L1D3"/>
<evidence type="ECO:0000256" key="1">
    <source>
        <dbReference type="ARBA" id="ARBA00009740"/>
    </source>
</evidence>
<protein>
    <submittedName>
        <fullName evidence="2">Uncharacterized protein</fullName>
    </submittedName>
</protein>
<organism evidence="2 3">
    <name type="scientific">Protea cynaroides</name>
    <dbReference type="NCBI Taxonomy" id="273540"/>
    <lineage>
        <taxon>Eukaryota</taxon>
        <taxon>Viridiplantae</taxon>
        <taxon>Streptophyta</taxon>
        <taxon>Embryophyta</taxon>
        <taxon>Tracheophyta</taxon>
        <taxon>Spermatophyta</taxon>
        <taxon>Magnoliopsida</taxon>
        <taxon>Proteales</taxon>
        <taxon>Proteaceae</taxon>
        <taxon>Protea</taxon>
    </lineage>
</organism>
<accession>A0A9Q0L1D3</accession>
<dbReference type="PANTHER" id="PTHR31360:SF1">
    <property type="entry name" value="OIL BODY-ASSOCIATED PROTEIN 2A"/>
    <property type="match status" value="1"/>
</dbReference>
<dbReference type="EMBL" id="JAMYWD010000001">
    <property type="protein sequence ID" value="KAJ4980236.1"/>
    <property type="molecule type" value="Genomic_DNA"/>
</dbReference>
<reference evidence="2" key="1">
    <citation type="journal article" date="2023" name="Plant J.">
        <title>The genome of the king protea, Protea cynaroides.</title>
        <authorList>
            <person name="Chang J."/>
            <person name="Duong T.A."/>
            <person name="Schoeman C."/>
            <person name="Ma X."/>
            <person name="Roodt D."/>
            <person name="Barker N."/>
            <person name="Li Z."/>
            <person name="Van de Peer Y."/>
            <person name="Mizrachi E."/>
        </authorList>
    </citation>
    <scope>NUCLEOTIDE SEQUENCE</scope>
    <source>
        <tissue evidence="2">Young leaves</tissue>
    </source>
</reference>
<sequence>MPGEGPTAGKPVTLGSQMLDKGTQMLQSLKPVKQMQQHVCSFRLYSHDMNRQIETHHYVIRLNQDFLTIPTIPTLASSVISFSFLIHRNICQVKLINGLHYSDHGTGVEYIVSDKIFTNLSPDEQKPWHSHAYEIKSGIWLNPRVSEMLQKTELRNLAKTYGKCWCTWRVERASEAVGAFGKGGSSWIRRWNPSGFLTAGVGIDGLSFEIVDVGGGVSVLGFGSDDRLLIKGGSRTFKSS</sequence>